<dbReference type="InterPro" id="IPR050297">
    <property type="entry name" value="LipidA_mod_glycosyltrf_83"/>
</dbReference>
<evidence type="ECO:0000256" key="4">
    <source>
        <dbReference type="ARBA" id="ARBA00022679"/>
    </source>
</evidence>
<dbReference type="EMBL" id="FUYG01000009">
    <property type="protein sequence ID" value="SKB01047.1"/>
    <property type="molecule type" value="Genomic_DNA"/>
</dbReference>
<dbReference type="GO" id="GO:0010041">
    <property type="term" value="P:response to iron(III) ion"/>
    <property type="evidence" value="ECO:0007669"/>
    <property type="project" value="TreeGrafter"/>
</dbReference>
<dbReference type="PANTHER" id="PTHR33908">
    <property type="entry name" value="MANNOSYLTRANSFERASE YKCB-RELATED"/>
    <property type="match status" value="1"/>
</dbReference>
<keyword evidence="2" id="KW-1003">Cell membrane</keyword>
<feature type="transmembrane region" description="Helical" evidence="8">
    <location>
        <begin position="470"/>
        <end position="490"/>
    </location>
</feature>
<comment type="subcellular location">
    <subcellularLocation>
        <location evidence="1">Cell membrane</location>
        <topology evidence="1">Multi-pass membrane protein</topology>
    </subcellularLocation>
</comment>
<feature type="transmembrane region" description="Helical" evidence="8">
    <location>
        <begin position="125"/>
        <end position="144"/>
    </location>
</feature>
<dbReference type="PANTHER" id="PTHR33908:SF3">
    <property type="entry name" value="UNDECAPRENYL PHOSPHATE-ALPHA-4-AMINO-4-DEOXY-L-ARABINOSE ARABINOSYL TRANSFERASE"/>
    <property type="match status" value="1"/>
</dbReference>
<dbReference type="GO" id="GO:0009103">
    <property type="term" value="P:lipopolysaccharide biosynthetic process"/>
    <property type="evidence" value="ECO:0007669"/>
    <property type="project" value="UniProtKB-ARBA"/>
</dbReference>
<feature type="transmembrane region" description="Helical" evidence="8">
    <location>
        <begin position="406"/>
        <end position="424"/>
    </location>
</feature>
<dbReference type="Pfam" id="PF13231">
    <property type="entry name" value="PMT_2"/>
    <property type="match status" value="1"/>
</dbReference>
<dbReference type="GO" id="GO:0016763">
    <property type="term" value="F:pentosyltransferase activity"/>
    <property type="evidence" value="ECO:0007669"/>
    <property type="project" value="TreeGrafter"/>
</dbReference>
<dbReference type="InterPro" id="IPR056785">
    <property type="entry name" value="YkcA/B-like_C"/>
</dbReference>
<proteinExistence type="predicted"/>
<evidence type="ECO:0000259" key="10">
    <source>
        <dbReference type="Pfam" id="PF24878"/>
    </source>
</evidence>
<keyword evidence="4 11" id="KW-0808">Transferase</keyword>
<feature type="domain" description="Glycosyltransferase RgtA/B/C/D-like" evidence="9">
    <location>
        <begin position="84"/>
        <end position="233"/>
    </location>
</feature>
<feature type="transmembrane region" description="Helical" evidence="8">
    <location>
        <begin position="220"/>
        <end position="239"/>
    </location>
</feature>
<evidence type="ECO:0000313" key="11">
    <source>
        <dbReference type="EMBL" id="SKB01047.1"/>
    </source>
</evidence>
<protein>
    <submittedName>
        <fullName evidence="11">4-amino-4-deoxy-L-arabinose transferase</fullName>
    </submittedName>
</protein>
<feature type="transmembrane region" description="Helical" evidence="8">
    <location>
        <begin position="430"/>
        <end position="449"/>
    </location>
</feature>
<evidence type="ECO:0000313" key="12">
    <source>
        <dbReference type="Proteomes" id="UP000189735"/>
    </source>
</evidence>
<dbReference type="Proteomes" id="UP000189735">
    <property type="component" value="Unassembled WGS sequence"/>
</dbReference>
<keyword evidence="3" id="KW-0328">Glycosyltransferase</keyword>
<feature type="transmembrane region" description="Helical" evidence="8">
    <location>
        <begin position="348"/>
        <end position="367"/>
    </location>
</feature>
<organism evidence="11 12">
    <name type="scientific">Agreia bicolorata</name>
    <dbReference type="NCBI Taxonomy" id="110935"/>
    <lineage>
        <taxon>Bacteria</taxon>
        <taxon>Bacillati</taxon>
        <taxon>Actinomycetota</taxon>
        <taxon>Actinomycetes</taxon>
        <taxon>Micrococcales</taxon>
        <taxon>Microbacteriaceae</taxon>
        <taxon>Agreia</taxon>
    </lineage>
</organism>
<keyword evidence="6 8" id="KW-1133">Transmembrane helix</keyword>
<evidence type="ECO:0000256" key="5">
    <source>
        <dbReference type="ARBA" id="ARBA00022692"/>
    </source>
</evidence>
<dbReference type="AlphaFoldDB" id="A0A1T4YGU2"/>
<feature type="transmembrane region" description="Helical" evidence="8">
    <location>
        <begin position="194"/>
        <end position="213"/>
    </location>
</feature>
<evidence type="ECO:0000256" key="8">
    <source>
        <dbReference type="SAM" id="Phobius"/>
    </source>
</evidence>
<keyword evidence="7 8" id="KW-0472">Membrane</keyword>
<feature type="transmembrane region" description="Helical" evidence="8">
    <location>
        <begin position="21"/>
        <end position="39"/>
    </location>
</feature>
<feature type="transmembrane region" description="Helical" evidence="8">
    <location>
        <begin position="319"/>
        <end position="336"/>
    </location>
</feature>
<name>A0A1T4YGU2_9MICO</name>
<keyword evidence="5 8" id="KW-0812">Transmembrane</keyword>
<evidence type="ECO:0000256" key="3">
    <source>
        <dbReference type="ARBA" id="ARBA00022676"/>
    </source>
</evidence>
<sequence length="654" mass="68456">MHSSNTDSLPRWWGQPWRFRTGLVVVLVVSASLMVWNLAKGGDASFYEASARSMSESWHAMLFGAFDPAGTVTLDKLSGFAVPQALSIRLFGMSTSALALPQVLEGLVTVWCCSVIGLRWAGPGTGLIAAAAAATTPIFVSMFAHPMEDGLVTMALTVALLFFQRALLTARWWPLLVAALFVGVGFQAKMMQAWFILPAFVIGCLLWMQGGWLRRLWRSAVVSATAVATSLVWVLVLQLTPADDRPYIDGSTNNNAFAMVFGYNGVDRLLPHAVPGAVGGSGAHALAAPVLFASPSDLSAAGASLTKLIDPLYVTQVGWLYPIAIAAIVFGLIYWWPRRAATPSASFAMLGVVTVWLITATAVLSVAHTPHTAYVAAIGTQLAMLAAVGWKQAVRLLRAPSRRTRLAVCAVLLVQGVWSVFLAIEGALPPVLAVPMAAVCGACCVALAATGWRSRSRPSIAAPRHERVRATAVPLLAAALILSGPTAFSLQVVDPARSGSGGDAYVGIKPTGTETNPPSFRPSLPQLWGGSATLSPQVADLVKAAREAGGGVNGAPDFVTDSWALAAQVIDATGDSVLTDGGYSGTVPVFTEPQLEQMIASGAAHVLAVKQHAPTTDPVEEIVQNSTCTRLGTFATGIAVAGPKSGSVVLWDCG</sequence>
<accession>A0A1T4YGU2</accession>
<dbReference type="GO" id="GO:0005886">
    <property type="term" value="C:plasma membrane"/>
    <property type="evidence" value="ECO:0007669"/>
    <property type="project" value="UniProtKB-SubCell"/>
</dbReference>
<evidence type="ECO:0000256" key="6">
    <source>
        <dbReference type="ARBA" id="ARBA00022989"/>
    </source>
</evidence>
<feature type="transmembrane region" description="Helical" evidence="8">
    <location>
        <begin position="172"/>
        <end position="188"/>
    </location>
</feature>
<reference evidence="12" key="1">
    <citation type="submission" date="2017-02" db="EMBL/GenBank/DDBJ databases">
        <authorList>
            <person name="Varghese N."/>
            <person name="Submissions S."/>
        </authorList>
    </citation>
    <scope>NUCLEOTIDE SEQUENCE [LARGE SCALE GENOMIC DNA]</scope>
    <source>
        <strain evidence="12">VKM Ac-2052</strain>
    </source>
</reference>
<feature type="domain" description="Putative mannosyltransferase YkcA/B-like C-terminal" evidence="10">
    <location>
        <begin position="558"/>
        <end position="609"/>
    </location>
</feature>
<evidence type="ECO:0000256" key="1">
    <source>
        <dbReference type="ARBA" id="ARBA00004651"/>
    </source>
</evidence>
<dbReference type="RefSeq" id="WP_139368784.1">
    <property type="nucleotide sequence ID" value="NZ_FUYG01000009.1"/>
</dbReference>
<feature type="transmembrane region" description="Helical" evidence="8">
    <location>
        <begin position="373"/>
        <end position="394"/>
    </location>
</feature>
<dbReference type="Pfam" id="PF24878">
    <property type="entry name" value="YkcB_C"/>
    <property type="match status" value="1"/>
</dbReference>
<gene>
    <name evidence="11" type="ORF">SAMN06295879_3159</name>
</gene>
<dbReference type="InterPro" id="IPR038731">
    <property type="entry name" value="RgtA/B/C-like"/>
</dbReference>
<evidence type="ECO:0000259" key="9">
    <source>
        <dbReference type="Pfam" id="PF13231"/>
    </source>
</evidence>
<evidence type="ECO:0000256" key="7">
    <source>
        <dbReference type="ARBA" id="ARBA00023136"/>
    </source>
</evidence>
<evidence type="ECO:0000256" key="2">
    <source>
        <dbReference type="ARBA" id="ARBA00022475"/>
    </source>
</evidence>